<dbReference type="Proteomes" id="UP000243745">
    <property type="component" value="Unassembled WGS sequence"/>
</dbReference>
<dbReference type="AlphaFoldDB" id="A0A662ZH84"/>
<dbReference type="OrthoDB" id="5616097at2"/>
<gene>
    <name evidence="1" type="ORF">SAMN02910344_00012</name>
</gene>
<dbReference type="SUPFAM" id="SSF117991">
    <property type="entry name" value="YbeD/HP0495-like"/>
    <property type="match status" value="1"/>
</dbReference>
<evidence type="ECO:0000313" key="1">
    <source>
        <dbReference type="EMBL" id="SFO96188.1"/>
    </source>
</evidence>
<sequence>MTDNTNAPEKEEPKLEELIQFPAKLTFKFIGNNNDAVEGIIKTFFDEKLAIGSQISEGRKSRTGKYVTFNVSATVNDKETLHRIYNEGAELPHVQHVL</sequence>
<dbReference type="RefSeq" id="WP_093139761.1">
    <property type="nucleotide sequence ID" value="NZ_FOXF01000001.1"/>
</dbReference>
<dbReference type="EMBL" id="FOXF01000001">
    <property type="protein sequence ID" value="SFO96188.1"/>
    <property type="molecule type" value="Genomic_DNA"/>
</dbReference>
<organism evidence="1 2">
    <name type="scientific">Ruminobacter amylophilus</name>
    <dbReference type="NCBI Taxonomy" id="867"/>
    <lineage>
        <taxon>Bacteria</taxon>
        <taxon>Pseudomonadati</taxon>
        <taxon>Pseudomonadota</taxon>
        <taxon>Gammaproteobacteria</taxon>
        <taxon>Aeromonadales</taxon>
        <taxon>Succinivibrionaceae</taxon>
        <taxon>Ruminobacter</taxon>
    </lineage>
</organism>
<protein>
    <submittedName>
        <fullName evidence="1">Lipoic acid-binding regulatory protein</fullName>
    </submittedName>
</protein>
<dbReference type="Pfam" id="PF04359">
    <property type="entry name" value="DUF493"/>
    <property type="match status" value="1"/>
</dbReference>
<dbReference type="InterPro" id="IPR027471">
    <property type="entry name" value="YbeD-like_sf"/>
</dbReference>
<keyword evidence="2" id="KW-1185">Reference proteome</keyword>
<reference evidence="1 2" key="1">
    <citation type="submission" date="2016-10" db="EMBL/GenBank/DDBJ databases">
        <authorList>
            <person name="Varghese N."/>
            <person name="Submissions S."/>
        </authorList>
    </citation>
    <scope>NUCLEOTIDE SEQUENCE [LARGE SCALE GENOMIC DNA]</scope>
    <source>
        <strain evidence="1 2">DSM 1361</strain>
    </source>
</reference>
<accession>A0A662ZH84</accession>
<dbReference type="InterPro" id="IPR007454">
    <property type="entry name" value="UPF0250_YbeD-like"/>
</dbReference>
<proteinExistence type="predicted"/>
<dbReference type="Gene3D" id="3.30.70.260">
    <property type="match status" value="1"/>
</dbReference>
<evidence type="ECO:0000313" key="2">
    <source>
        <dbReference type="Proteomes" id="UP000243745"/>
    </source>
</evidence>
<name>A0A662ZH84_9GAMM</name>